<organism evidence="1 2">
    <name type="scientific">Brevibacterium antiquum CNRZ 918</name>
    <dbReference type="NCBI Taxonomy" id="1255637"/>
    <lineage>
        <taxon>Bacteria</taxon>
        <taxon>Bacillati</taxon>
        <taxon>Actinomycetota</taxon>
        <taxon>Actinomycetes</taxon>
        <taxon>Micrococcales</taxon>
        <taxon>Brevibacteriaceae</taxon>
        <taxon>Brevibacterium</taxon>
    </lineage>
</organism>
<reference evidence="1 2" key="1">
    <citation type="submission" date="2017-03" db="EMBL/GenBank/DDBJ databases">
        <authorList>
            <person name="Afonso C.L."/>
            <person name="Miller P.J."/>
            <person name="Scott M.A."/>
            <person name="Spackman E."/>
            <person name="Goraichik I."/>
            <person name="Dimitrov K.M."/>
            <person name="Suarez D.L."/>
            <person name="Swayne D.E."/>
        </authorList>
    </citation>
    <scope>NUCLEOTIDE SEQUENCE [LARGE SCALE GENOMIC DNA]</scope>
    <source>
        <strain evidence="1 2">CNRZ 918</strain>
    </source>
</reference>
<dbReference type="AlphaFoldDB" id="A0A2H1KUU3"/>
<dbReference type="Proteomes" id="UP000234433">
    <property type="component" value="Unassembled WGS sequence"/>
</dbReference>
<proteinExistence type="predicted"/>
<sequence length="203" mass="22020">MPPNGDGSRFRSRCGNAVWRSRSPRGNGFRIMRRKSFTAAETRRTVDAGNPRTGSQVLPAYMPQRCRFDVGGLSQACGGGNGPKSAPSRARSWENLCEASSRAARRQTILVAQLAFASIVTKPLLRGPCHNAPVAALPSIRFASMNVTMTRNVAMTLMTAGTTVGVLRSSARKVGHRGCGTHRWTTRHNFEALANTLLRAIQL</sequence>
<evidence type="ECO:0000313" key="1">
    <source>
        <dbReference type="EMBL" id="SMY03429.1"/>
    </source>
</evidence>
<protein>
    <submittedName>
        <fullName evidence="1">Uncharacterized protein</fullName>
    </submittedName>
</protein>
<gene>
    <name evidence="1" type="ORF">BANT918_02830</name>
</gene>
<accession>A0A2H1KUU3</accession>
<name>A0A2H1KUU3_9MICO</name>
<evidence type="ECO:0000313" key="2">
    <source>
        <dbReference type="Proteomes" id="UP000234433"/>
    </source>
</evidence>
<dbReference type="EMBL" id="FXZD01000011">
    <property type="protein sequence ID" value="SMY03429.1"/>
    <property type="molecule type" value="Genomic_DNA"/>
</dbReference>